<dbReference type="EMBL" id="HACG01052495">
    <property type="protein sequence ID" value="CEK99366.1"/>
    <property type="molecule type" value="Transcribed_RNA"/>
</dbReference>
<sequence>KEYATEINAAFWRSATLVLSAIVTRSFNTQVTLHPFIETDVKNGFFESRAKISGLHHWIPNEEELKLLTRAAFHEIIATSKPFET</sequence>
<feature type="non-terminal residue" evidence="1">
    <location>
        <position position="1"/>
    </location>
</feature>
<feature type="non-terminal residue" evidence="1">
    <location>
        <position position="85"/>
    </location>
</feature>
<dbReference type="AlphaFoldDB" id="A0A0B7C412"/>
<reference evidence="1" key="1">
    <citation type="submission" date="2014-12" db="EMBL/GenBank/DDBJ databases">
        <title>Insight into the proteome of Arion vulgaris.</title>
        <authorList>
            <person name="Aradska J."/>
            <person name="Bulat T."/>
            <person name="Smidak R."/>
            <person name="Sarate P."/>
            <person name="Gangsoo J."/>
            <person name="Sialana F."/>
            <person name="Bilban M."/>
            <person name="Lubec G."/>
        </authorList>
    </citation>
    <scope>NUCLEOTIDE SEQUENCE</scope>
    <source>
        <tissue evidence="1">Skin</tissue>
    </source>
</reference>
<evidence type="ECO:0000313" key="1">
    <source>
        <dbReference type="EMBL" id="CEK99366.1"/>
    </source>
</evidence>
<name>A0A0B7C412_9EUPU</name>
<proteinExistence type="predicted"/>
<organism evidence="1">
    <name type="scientific">Arion vulgaris</name>
    <dbReference type="NCBI Taxonomy" id="1028688"/>
    <lineage>
        <taxon>Eukaryota</taxon>
        <taxon>Metazoa</taxon>
        <taxon>Spiralia</taxon>
        <taxon>Lophotrochozoa</taxon>
        <taxon>Mollusca</taxon>
        <taxon>Gastropoda</taxon>
        <taxon>Heterobranchia</taxon>
        <taxon>Euthyneura</taxon>
        <taxon>Panpulmonata</taxon>
        <taxon>Eupulmonata</taxon>
        <taxon>Stylommatophora</taxon>
        <taxon>Helicina</taxon>
        <taxon>Arionoidea</taxon>
        <taxon>Arionidae</taxon>
        <taxon>Arion</taxon>
    </lineage>
</organism>
<protein>
    <submittedName>
        <fullName evidence="1">Uncharacterized protein</fullName>
    </submittedName>
</protein>
<accession>A0A0B7C412</accession>
<gene>
    <name evidence="1" type="primary">ORF221104</name>
</gene>